<dbReference type="STRING" id="1395571.TMS3_0115580"/>
<comment type="similarity">
    <text evidence="1">Belongs to the CapA family.</text>
</comment>
<sequence>MHSDSYTVFLGGDLMTARGVDQILPFPGDPRLYEAWVKDAGDYVRLAEQRNGPIARPVDFAYSWGVALPALQRRHVALRLVNLETAVARRGQPQAKGINYRMNPANLPLLEAASIDCCVLANNHVLDWGEQGLIDTLHSLDSHGLQHAGAGLHLAAAETPATLALSDHRRLLLFAWATPDCGVPPDWAAGAHQPGVARLDDLSAHSLQRVSACIAATKRPGDVIVVSLHWGGNWGFVIAPEQVRFAHGLIDQAGVDVLYGHSSHHIKALEVYRQRLILYGCGDLLDDYEGIESHAGYRADLGLLFFAELAADGRLLALELLPTRQQRLSIQHAEGVDRQWLLDSLLRECAGFGCSVRPGSGQGFSLVWPSE</sequence>
<name>A0A0A1YJW7_9PSED</name>
<keyword evidence="4" id="KW-1185">Reference proteome</keyword>
<dbReference type="SUPFAM" id="SSF56300">
    <property type="entry name" value="Metallo-dependent phosphatases"/>
    <property type="match status" value="1"/>
</dbReference>
<organism evidence="3 4">
    <name type="scientific">Pseudomonas taeanensis MS-3</name>
    <dbReference type="NCBI Taxonomy" id="1395571"/>
    <lineage>
        <taxon>Bacteria</taxon>
        <taxon>Pseudomonadati</taxon>
        <taxon>Pseudomonadota</taxon>
        <taxon>Gammaproteobacteria</taxon>
        <taxon>Pseudomonadales</taxon>
        <taxon>Pseudomonadaceae</taxon>
        <taxon>Pseudomonas</taxon>
    </lineage>
</organism>
<dbReference type="PANTHER" id="PTHR33393">
    <property type="entry name" value="POLYGLUTAMINE SYNTHESIS ACCESSORY PROTEIN RV0574C-RELATED"/>
    <property type="match status" value="1"/>
</dbReference>
<dbReference type="InterPro" id="IPR029052">
    <property type="entry name" value="Metallo-depent_PP-like"/>
</dbReference>
<dbReference type="RefSeq" id="WP_025166135.1">
    <property type="nucleotide sequence ID" value="NZ_AWSQ01000004.1"/>
</dbReference>
<accession>A0A0A1YJW7</accession>
<reference evidence="3 4" key="1">
    <citation type="journal article" date="2014" name="Genome Announc.">
        <title>Draft Genome Sequence of Petroleum Oil-Degrading Marine Bacterium Pseudomonas taeanensis Strain MS-3, Isolated from a Crude Oil-Contaminated Seashore.</title>
        <authorList>
            <person name="Lee S.Y."/>
            <person name="Kim S.H."/>
            <person name="Lee D.G."/>
            <person name="Shin S."/>
            <person name="Yun S.H."/>
            <person name="Choi C.W."/>
            <person name="Chung Y.H."/>
            <person name="Choi J.S."/>
            <person name="Kahng H.Y."/>
            <person name="Kim S.I."/>
        </authorList>
    </citation>
    <scope>NUCLEOTIDE SEQUENCE [LARGE SCALE GENOMIC DNA]</scope>
    <source>
        <strain evidence="3 4">MS-3</strain>
    </source>
</reference>
<evidence type="ECO:0000256" key="1">
    <source>
        <dbReference type="ARBA" id="ARBA00005662"/>
    </source>
</evidence>
<dbReference type="SMART" id="SM00854">
    <property type="entry name" value="PGA_cap"/>
    <property type="match status" value="1"/>
</dbReference>
<evidence type="ECO:0000313" key="3">
    <source>
        <dbReference type="EMBL" id="KFX68904.1"/>
    </source>
</evidence>
<dbReference type="InterPro" id="IPR019079">
    <property type="entry name" value="Capsule_synth_CapA"/>
</dbReference>
<comment type="caution">
    <text evidence="3">The sequence shown here is derived from an EMBL/GenBank/DDBJ whole genome shotgun (WGS) entry which is preliminary data.</text>
</comment>
<dbReference type="CDD" id="cd07381">
    <property type="entry name" value="MPP_CapA"/>
    <property type="match status" value="1"/>
</dbReference>
<dbReference type="eggNOG" id="COG2843">
    <property type="taxonomic scope" value="Bacteria"/>
</dbReference>
<dbReference type="AlphaFoldDB" id="A0A0A1YJW7"/>
<dbReference type="Proteomes" id="UP000030063">
    <property type="component" value="Unassembled WGS sequence"/>
</dbReference>
<dbReference type="OrthoDB" id="9810718at2"/>
<proteinExistence type="inferred from homology"/>
<evidence type="ECO:0000313" key="4">
    <source>
        <dbReference type="Proteomes" id="UP000030063"/>
    </source>
</evidence>
<feature type="domain" description="Capsule synthesis protein CapA" evidence="2">
    <location>
        <begin position="7"/>
        <end position="288"/>
    </location>
</feature>
<dbReference type="Pfam" id="PF09587">
    <property type="entry name" value="PGA_cap"/>
    <property type="match status" value="1"/>
</dbReference>
<dbReference type="InterPro" id="IPR052169">
    <property type="entry name" value="CW_Biosynth-Accessory"/>
</dbReference>
<dbReference type="PANTHER" id="PTHR33393:SF11">
    <property type="entry name" value="POLYGLUTAMINE SYNTHESIS ACCESSORY PROTEIN RV0574C-RELATED"/>
    <property type="match status" value="1"/>
</dbReference>
<gene>
    <name evidence="3" type="ORF">TMS3_0115580</name>
</gene>
<evidence type="ECO:0000259" key="2">
    <source>
        <dbReference type="SMART" id="SM00854"/>
    </source>
</evidence>
<dbReference type="EMBL" id="AWSQ01000004">
    <property type="protein sequence ID" value="KFX68904.1"/>
    <property type="molecule type" value="Genomic_DNA"/>
</dbReference>
<protein>
    <submittedName>
        <fullName evidence="3">Poly-gamma-glutamate biosynthesis protein</fullName>
    </submittedName>
</protein>
<dbReference type="Gene3D" id="3.60.21.10">
    <property type="match status" value="1"/>
</dbReference>